<protein>
    <submittedName>
        <fullName evidence="1">Uncharacterized protein</fullName>
    </submittedName>
</protein>
<organism evidence="1 2">
    <name type="scientific">Sphingomonas aliaeris</name>
    <dbReference type="NCBI Taxonomy" id="2759526"/>
    <lineage>
        <taxon>Bacteria</taxon>
        <taxon>Pseudomonadati</taxon>
        <taxon>Pseudomonadota</taxon>
        <taxon>Alphaproteobacteria</taxon>
        <taxon>Sphingomonadales</taxon>
        <taxon>Sphingomonadaceae</taxon>
        <taxon>Sphingomonas</taxon>
    </lineage>
</organism>
<name>A0A974NY08_9SPHN</name>
<dbReference type="AlphaFoldDB" id="A0A974NY08"/>
<dbReference type="KEGG" id="sari:H5J25_12370"/>
<keyword evidence="2" id="KW-1185">Reference proteome</keyword>
<dbReference type="Proteomes" id="UP000595894">
    <property type="component" value="Chromosome"/>
</dbReference>
<evidence type="ECO:0000313" key="1">
    <source>
        <dbReference type="EMBL" id="QQV79035.1"/>
    </source>
</evidence>
<evidence type="ECO:0000313" key="2">
    <source>
        <dbReference type="Proteomes" id="UP000595894"/>
    </source>
</evidence>
<reference evidence="2" key="1">
    <citation type="submission" date="2020-09" db="EMBL/GenBank/DDBJ databases">
        <title>Sphingomonas sp., a new species isolated from pork steak.</title>
        <authorList>
            <person name="Heidler von Heilborn D."/>
        </authorList>
    </citation>
    <scope>NUCLEOTIDE SEQUENCE [LARGE SCALE GENOMIC DNA]</scope>
</reference>
<accession>A0A974NY08</accession>
<sequence>MVLDAPVIVDAAIRSTTRIKGPEAANVPPGLARLYVEADIQSLIRGPAAMPLRIGYLLDVRPDARGRLPNLRKLRVLLFARPVAGNDAQIQLIRPDAQRDWTPAADALTRRITTEVLAADAPPSITGLGNSFHTPGALPGEGETQIFLITADARPVSLSIVTQPAGTKRWVVSLSDVVDQAARPPERDTLLWYRLACFLPPALPGTAEPQAAEDYRFVLDSLGSCDRGSPPA</sequence>
<dbReference type="EMBL" id="CP061035">
    <property type="protein sequence ID" value="QQV79035.1"/>
    <property type="molecule type" value="Genomic_DNA"/>
</dbReference>
<gene>
    <name evidence="1" type="ORF">H5J25_12370</name>
</gene>
<proteinExistence type="predicted"/>